<reference evidence="1 2" key="1">
    <citation type="submission" date="2024-02" db="EMBL/GenBank/DDBJ databases">
        <authorList>
            <person name="Chen Y."/>
            <person name="Shah S."/>
            <person name="Dougan E. K."/>
            <person name="Thang M."/>
            <person name="Chan C."/>
        </authorList>
    </citation>
    <scope>NUCLEOTIDE SEQUENCE [LARGE SCALE GENOMIC DNA]</scope>
</reference>
<protein>
    <submittedName>
        <fullName evidence="1">Uncharacterized protein</fullName>
    </submittedName>
</protein>
<comment type="caution">
    <text evidence="1">The sequence shown here is derived from an EMBL/GenBank/DDBJ whole genome shotgun (WGS) entry which is preliminary data.</text>
</comment>
<proteinExistence type="predicted"/>
<gene>
    <name evidence="1" type="ORF">SCF082_LOCUS31647</name>
</gene>
<accession>A0ABP0N8C5</accession>
<evidence type="ECO:0000313" key="1">
    <source>
        <dbReference type="EMBL" id="CAK9059876.1"/>
    </source>
</evidence>
<name>A0ABP0N8C5_9DINO</name>
<dbReference type="Proteomes" id="UP001642464">
    <property type="component" value="Unassembled WGS sequence"/>
</dbReference>
<evidence type="ECO:0000313" key="2">
    <source>
        <dbReference type="Proteomes" id="UP001642464"/>
    </source>
</evidence>
<organism evidence="1 2">
    <name type="scientific">Durusdinium trenchii</name>
    <dbReference type="NCBI Taxonomy" id="1381693"/>
    <lineage>
        <taxon>Eukaryota</taxon>
        <taxon>Sar</taxon>
        <taxon>Alveolata</taxon>
        <taxon>Dinophyceae</taxon>
        <taxon>Suessiales</taxon>
        <taxon>Symbiodiniaceae</taxon>
        <taxon>Durusdinium</taxon>
    </lineage>
</organism>
<sequence>MVNFRTLRRSDWLGSGWPVLETVEAVQDQWLSSGLDPESEHVCAVHIGDQLRFTSKPISVGPLGRRQAEFKGVFGWVNSKVAGSALFLPRRCYRHASDGAPELAKLAGMSDEACEKQIAVEDGELARKSPLHLQGFGVFGLEDRCRCRLSKLRFVLIPSQKFVQGFVHRSLHERRSSFITPVGAQSYPIDSMFSPSTIPNFRMSVPCQACLACACSDRGRPRIIS</sequence>
<dbReference type="EMBL" id="CAXAMM010026892">
    <property type="protein sequence ID" value="CAK9059876.1"/>
    <property type="molecule type" value="Genomic_DNA"/>
</dbReference>
<keyword evidence="2" id="KW-1185">Reference proteome</keyword>